<dbReference type="InterPro" id="IPR009057">
    <property type="entry name" value="Homeodomain-like_sf"/>
</dbReference>
<feature type="DNA-binding region" description="H-T-H motif" evidence="2">
    <location>
        <begin position="41"/>
        <end position="60"/>
    </location>
</feature>
<feature type="domain" description="HTH tetR-type" evidence="3">
    <location>
        <begin position="18"/>
        <end position="78"/>
    </location>
</feature>
<dbReference type="EMBL" id="CANI01000027">
    <property type="protein sequence ID" value="CCM76770.1"/>
    <property type="molecule type" value="Genomic_DNA"/>
</dbReference>
<dbReference type="PANTHER" id="PTHR43479">
    <property type="entry name" value="ACREF/ENVCD OPERON REPRESSOR-RELATED"/>
    <property type="match status" value="1"/>
</dbReference>
<keyword evidence="1 2" id="KW-0238">DNA-binding</keyword>
<reference evidence="4 5" key="1">
    <citation type="journal article" date="2013" name="Genome Announc.">
        <title>Draft Genome Sequence of Rhizobium mesoamericanum STM3625, a Nitrogen-Fixing Symbiont of Mimosa pudica Isolated in French Guiana (South America).</title>
        <authorList>
            <person name="Moulin L."/>
            <person name="Mornico D."/>
            <person name="Melkonian R."/>
            <person name="Klonowska A."/>
        </authorList>
    </citation>
    <scope>NUCLEOTIDE SEQUENCE [LARGE SCALE GENOMIC DNA]</scope>
    <source>
        <strain evidence="4 5">STM3625</strain>
    </source>
</reference>
<name>K0PYI9_9HYPH</name>
<dbReference type="InterPro" id="IPR050624">
    <property type="entry name" value="HTH-type_Tx_Regulator"/>
</dbReference>
<dbReference type="RefSeq" id="WP_007534375.1">
    <property type="nucleotide sequence ID" value="NZ_HF536772.1"/>
</dbReference>
<proteinExistence type="predicted"/>
<dbReference type="Gene3D" id="1.10.357.10">
    <property type="entry name" value="Tetracycline Repressor, domain 2"/>
    <property type="match status" value="1"/>
</dbReference>
<organism evidence="4 5">
    <name type="scientific">Rhizobium mesoamericanum STM3625</name>
    <dbReference type="NCBI Taxonomy" id="1211777"/>
    <lineage>
        <taxon>Bacteria</taxon>
        <taxon>Pseudomonadati</taxon>
        <taxon>Pseudomonadota</taxon>
        <taxon>Alphaproteobacteria</taxon>
        <taxon>Hyphomicrobiales</taxon>
        <taxon>Rhizobiaceae</taxon>
        <taxon>Rhizobium/Agrobacterium group</taxon>
        <taxon>Rhizobium</taxon>
    </lineage>
</organism>
<gene>
    <name evidence="4" type="ORF">BN77_3803</name>
</gene>
<dbReference type="PROSITE" id="PS50977">
    <property type="entry name" value="HTH_TETR_2"/>
    <property type="match status" value="1"/>
</dbReference>
<accession>K0PYI9</accession>
<sequence length="225" mass="23377">MARVSLERRAAIGEAKRARTRAAILEAARACYANPDTAAATVEAVTQAAGLAKGTFYLHFRDLQALEAELGDALIAELSERLEPARLAVDNPLTRMATAVTILLRDLAAAPAQARLAARAAVMLPDVAKAVQARLRGDLAEAQAAGLLAVGSVDLAVRIVVALVEQASSLFSTSRIDVTAIPDIVRAVLRAMGCPPGDAAKRTDEAARNADAFAQRTSAATGAIT</sequence>
<evidence type="ECO:0000313" key="4">
    <source>
        <dbReference type="EMBL" id="CCM76770.1"/>
    </source>
</evidence>
<dbReference type="HOGENOM" id="CLU_069356_0_2_5"/>
<evidence type="ECO:0000256" key="1">
    <source>
        <dbReference type="ARBA" id="ARBA00023125"/>
    </source>
</evidence>
<evidence type="ECO:0000256" key="2">
    <source>
        <dbReference type="PROSITE-ProRule" id="PRU00335"/>
    </source>
</evidence>
<dbReference type="Proteomes" id="UP000009319">
    <property type="component" value="Unassembled WGS sequence"/>
</dbReference>
<dbReference type="eggNOG" id="COG1309">
    <property type="taxonomic scope" value="Bacteria"/>
</dbReference>
<dbReference type="GO" id="GO:0003677">
    <property type="term" value="F:DNA binding"/>
    <property type="evidence" value="ECO:0007669"/>
    <property type="project" value="UniProtKB-UniRule"/>
</dbReference>
<keyword evidence="5" id="KW-1185">Reference proteome</keyword>
<comment type="caution">
    <text evidence="4">The sequence shown here is derived from an EMBL/GenBank/DDBJ whole genome shotgun (WGS) entry which is preliminary data.</text>
</comment>
<dbReference type="Pfam" id="PF00440">
    <property type="entry name" value="TetR_N"/>
    <property type="match status" value="1"/>
</dbReference>
<protein>
    <submittedName>
        <fullName evidence="4">Putative transcriptional regulator</fullName>
    </submittedName>
</protein>
<dbReference type="PANTHER" id="PTHR43479:SF11">
    <property type="entry name" value="ACREF_ENVCD OPERON REPRESSOR-RELATED"/>
    <property type="match status" value="1"/>
</dbReference>
<evidence type="ECO:0000259" key="3">
    <source>
        <dbReference type="PROSITE" id="PS50977"/>
    </source>
</evidence>
<evidence type="ECO:0000313" key="5">
    <source>
        <dbReference type="Proteomes" id="UP000009319"/>
    </source>
</evidence>
<dbReference type="SUPFAM" id="SSF46689">
    <property type="entry name" value="Homeodomain-like"/>
    <property type="match status" value="1"/>
</dbReference>
<dbReference type="InterPro" id="IPR001647">
    <property type="entry name" value="HTH_TetR"/>
</dbReference>
<dbReference type="AlphaFoldDB" id="K0PYI9"/>